<dbReference type="GO" id="GO:0005524">
    <property type="term" value="F:ATP binding"/>
    <property type="evidence" value="ECO:0007669"/>
    <property type="project" value="UniProtKB-KW"/>
</dbReference>
<evidence type="ECO:0000256" key="6">
    <source>
        <dbReference type="HAMAP-Rule" id="MF_00122"/>
    </source>
</evidence>
<dbReference type="PANTHER" id="PTHR15004:SF0">
    <property type="entry name" value="GLUTAMYL-TRNA(GLN) AMIDOTRANSFERASE SUBUNIT C, MITOCHONDRIAL"/>
    <property type="match status" value="1"/>
</dbReference>
<dbReference type="GO" id="GO:0006450">
    <property type="term" value="P:regulation of translational fidelity"/>
    <property type="evidence" value="ECO:0007669"/>
    <property type="project" value="InterPro"/>
</dbReference>
<dbReference type="GO" id="GO:0006412">
    <property type="term" value="P:translation"/>
    <property type="evidence" value="ECO:0007669"/>
    <property type="project" value="UniProtKB-UniRule"/>
</dbReference>
<dbReference type="NCBIfam" id="TIGR00135">
    <property type="entry name" value="gatC"/>
    <property type="match status" value="1"/>
</dbReference>
<keyword evidence="6" id="KW-0547">Nucleotide-binding</keyword>
<evidence type="ECO:0000313" key="8">
    <source>
        <dbReference type="EMBL" id="XDK32391.1"/>
    </source>
</evidence>
<evidence type="ECO:0000256" key="4">
    <source>
        <dbReference type="ARBA" id="ARBA00047380"/>
    </source>
</evidence>
<dbReference type="GO" id="GO:0070681">
    <property type="term" value="P:glutaminyl-tRNAGln biosynthesis via transamidation"/>
    <property type="evidence" value="ECO:0007669"/>
    <property type="project" value="TreeGrafter"/>
</dbReference>
<dbReference type="GO" id="GO:0050567">
    <property type="term" value="F:glutaminyl-tRNA synthase (glutamine-hydrolyzing) activity"/>
    <property type="evidence" value="ECO:0007669"/>
    <property type="project" value="UniProtKB-UniRule"/>
</dbReference>
<accession>A0AB39HQX8</accession>
<evidence type="ECO:0000256" key="3">
    <source>
        <dbReference type="ARBA" id="ARBA00024799"/>
    </source>
</evidence>
<dbReference type="HAMAP" id="MF_00122">
    <property type="entry name" value="GatC"/>
    <property type="match status" value="1"/>
</dbReference>
<comment type="subunit">
    <text evidence="2 6">Heterotrimer of A, B and C subunits.</text>
</comment>
<keyword evidence="6" id="KW-0648">Protein biosynthesis</keyword>
<evidence type="ECO:0000256" key="1">
    <source>
        <dbReference type="ARBA" id="ARBA00010757"/>
    </source>
</evidence>
<comment type="function">
    <text evidence="3 6">Allows the formation of correctly charged Asn-tRNA(Asn) or Gln-tRNA(Gln) through the transamidation of misacylated Asp-tRNA(Asn) or Glu-tRNA(Gln) in organisms which lack either or both of asparaginyl-tRNA or glutaminyl-tRNA synthetases. The reaction takes place in the presence of glutamine and ATP through an activated phospho-Asp-tRNA(Asn) or phospho-Glu-tRNA(Gln).</text>
</comment>
<feature type="region of interest" description="Disordered" evidence="7">
    <location>
        <begin position="76"/>
        <end position="96"/>
    </location>
</feature>
<organism evidence="8">
    <name type="scientific">Ornithinibacillus sp. 4-3</name>
    <dbReference type="NCBI Taxonomy" id="3231488"/>
    <lineage>
        <taxon>Bacteria</taxon>
        <taxon>Bacillati</taxon>
        <taxon>Bacillota</taxon>
        <taxon>Bacilli</taxon>
        <taxon>Bacillales</taxon>
        <taxon>Bacillaceae</taxon>
        <taxon>Ornithinibacillus</taxon>
    </lineage>
</organism>
<dbReference type="SUPFAM" id="SSF141000">
    <property type="entry name" value="Glu-tRNAGln amidotransferase C subunit"/>
    <property type="match status" value="1"/>
</dbReference>
<comment type="catalytic activity">
    <reaction evidence="5 6">
        <text>L-glutamyl-tRNA(Gln) + L-glutamine + ATP + H2O = L-glutaminyl-tRNA(Gln) + L-glutamate + ADP + phosphate + H(+)</text>
        <dbReference type="Rhea" id="RHEA:17521"/>
        <dbReference type="Rhea" id="RHEA-COMP:9681"/>
        <dbReference type="Rhea" id="RHEA-COMP:9684"/>
        <dbReference type="ChEBI" id="CHEBI:15377"/>
        <dbReference type="ChEBI" id="CHEBI:15378"/>
        <dbReference type="ChEBI" id="CHEBI:29985"/>
        <dbReference type="ChEBI" id="CHEBI:30616"/>
        <dbReference type="ChEBI" id="CHEBI:43474"/>
        <dbReference type="ChEBI" id="CHEBI:58359"/>
        <dbReference type="ChEBI" id="CHEBI:78520"/>
        <dbReference type="ChEBI" id="CHEBI:78521"/>
        <dbReference type="ChEBI" id="CHEBI:456216"/>
    </reaction>
</comment>
<reference evidence="8" key="1">
    <citation type="submission" date="2024-07" db="EMBL/GenBank/DDBJ databases">
        <title>Halotolerant mesophilic bacterium Ornithinibacillus sp. 4-3, sp. nov., isolated from soil.</title>
        <authorList>
            <person name="Sidarenka A.V."/>
            <person name="Guliayeva D.E."/>
            <person name="Leanovich S.I."/>
            <person name="Hileuskaya K.S."/>
            <person name="Akhremchuk A.E."/>
            <person name="Sikolenko M.A."/>
            <person name="Valentovich L.N."/>
        </authorList>
    </citation>
    <scope>NUCLEOTIDE SEQUENCE</scope>
    <source>
        <strain evidence="8">4-3</strain>
    </source>
</reference>
<evidence type="ECO:0000256" key="5">
    <source>
        <dbReference type="ARBA" id="ARBA00047913"/>
    </source>
</evidence>
<dbReference type="PANTHER" id="PTHR15004">
    <property type="entry name" value="GLUTAMYL-TRNA(GLN) AMIDOTRANSFERASE SUBUNIT C, MITOCHONDRIAL"/>
    <property type="match status" value="1"/>
</dbReference>
<gene>
    <name evidence="6 8" type="primary">gatC</name>
    <name evidence="8" type="ORF">AB4Y30_15490</name>
</gene>
<keyword evidence="6" id="KW-0067">ATP-binding</keyword>
<dbReference type="EC" id="6.3.5.-" evidence="6"/>
<protein>
    <recommendedName>
        <fullName evidence="6">Aspartyl/glutamyl-tRNA(Asn/Gln) amidotransferase subunit C</fullName>
        <shortName evidence="6">Asp/Glu-ADT subunit C</shortName>
        <ecNumber evidence="6">6.3.5.-</ecNumber>
    </recommendedName>
</protein>
<sequence>MDKVSKEQVIKIADLVRLALSEEEVDKYTEKINASLEYAQFLNEVNTDDVEPTTHGIVLQNVMRDDTPEYTISQEEALQNAPEQQDGHFKVPSIMD</sequence>
<evidence type="ECO:0000256" key="7">
    <source>
        <dbReference type="SAM" id="MobiDB-lite"/>
    </source>
</evidence>
<name>A0AB39HQX8_9BACI</name>
<evidence type="ECO:0000256" key="2">
    <source>
        <dbReference type="ARBA" id="ARBA00011123"/>
    </source>
</evidence>
<dbReference type="EMBL" id="CP162599">
    <property type="protein sequence ID" value="XDK32391.1"/>
    <property type="molecule type" value="Genomic_DNA"/>
</dbReference>
<dbReference type="AlphaFoldDB" id="A0AB39HQX8"/>
<comment type="catalytic activity">
    <reaction evidence="4 6">
        <text>L-aspartyl-tRNA(Asn) + L-glutamine + ATP + H2O = L-asparaginyl-tRNA(Asn) + L-glutamate + ADP + phosphate + 2 H(+)</text>
        <dbReference type="Rhea" id="RHEA:14513"/>
        <dbReference type="Rhea" id="RHEA-COMP:9674"/>
        <dbReference type="Rhea" id="RHEA-COMP:9677"/>
        <dbReference type="ChEBI" id="CHEBI:15377"/>
        <dbReference type="ChEBI" id="CHEBI:15378"/>
        <dbReference type="ChEBI" id="CHEBI:29985"/>
        <dbReference type="ChEBI" id="CHEBI:30616"/>
        <dbReference type="ChEBI" id="CHEBI:43474"/>
        <dbReference type="ChEBI" id="CHEBI:58359"/>
        <dbReference type="ChEBI" id="CHEBI:78515"/>
        <dbReference type="ChEBI" id="CHEBI:78516"/>
        <dbReference type="ChEBI" id="CHEBI:456216"/>
    </reaction>
</comment>
<dbReference type="InterPro" id="IPR003837">
    <property type="entry name" value="GatC"/>
</dbReference>
<dbReference type="InterPro" id="IPR036113">
    <property type="entry name" value="Asp/Glu-ADT_sf_sub_c"/>
</dbReference>
<keyword evidence="6" id="KW-0436">Ligase</keyword>
<dbReference type="Pfam" id="PF02686">
    <property type="entry name" value="GatC"/>
    <property type="match status" value="1"/>
</dbReference>
<dbReference type="RefSeq" id="WP_368653080.1">
    <property type="nucleotide sequence ID" value="NZ_CP162599.1"/>
</dbReference>
<proteinExistence type="inferred from homology"/>
<dbReference type="Gene3D" id="1.10.20.60">
    <property type="entry name" value="Glu-tRNAGln amidotransferase C subunit, N-terminal domain"/>
    <property type="match status" value="1"/>
</dbReference>
<comment type="similarity">
    <text evidence="1 6">Belongs to the GatC family.</text>
</comment>